<feature type="domain" description="Glycosyltransferase RgtA/B/C/D-like" evidence="9">
    <location>
        <begin position="66"/>
        <end position="224"/>
    </location>
</feature>
<keyword evidence="3 10" id="KW-0328">Glycosyltransferase</keyword>
<evidence type="ECO:0000256" key="8">
    <source>
        <dbReference type="SAM" id="Phobius"/>
    </source>
</evidence>
<feature type="transmembrane region" description="Helical" evidence="8">
    <location>
        <begin position="181"/>
        <end position="197"/>
    </location>
</feature>
<feature type="transmembrane region" description="Helical" evidence="8">
    <location>
        <begin position="209"/>
        <end position="230"/>
    </location>
</feature>
<dbReference type="PANTHER" id="PTHR33908">
    <property type="entry name" value="MANNOSYLTRANSFERASE YKCB-RELATED"/>
    <property type="match status" value="1"/>
</dbReference>
<keyword evidence="6 8" id="KW-1133">Transmembrane helix</keyword>
<evidence type="ECO:0000256" key="1">
    <source>
        <dbReference type="ARBA" id="ARBA00004651"/>
    </source>
</evidence>
<keyword evidence="2" id="KW-1003">Cell membrane</keyword>
<evidence type="ECO:0000256" key="5">
    <source>
        <dbReference type="ARBA" id="ARBA00022692"/>
    </source>
</evidence>
<dbReference type="EC" id="2.4.-.-" evidence="10"/>
<dbReference type="Pfam" id="PF13231">
    <property type="entry name" value="PMT_2"/>
    <property type="match status" value="1"/>
</dbReference>
<dbReference type="EMBL" id="JABXJJ020000001">
    <property type="protein sequence ID" value="MDI5967863.1"/>
    <property type="molecule type" value="Genomic_DNA"/>
</dbReference>
<protein>
    <submittedName>
        <fullName evidence="10">Glycosyltransferase family 39 protein</fullName>
        <ecNumber evidence="10">2.4.-.-</ecNumber>
    </submittedName>
</protein>
<organism evidence="10">
    <name type="scientific">Streptantibioticus silvisoli</name>
    <dbReference type="NCBI Taxonomy" id="2705255"/>
    <lineage>
        <taxon>Bacteria</taxon>
        <taxon>Bacillati</taxon>
        <taxon>Actinomycetota</taxon>
        <taxon>Actinomycetes</taxon>
        <taxon>Kitasatosporales</taxon>
        <taxon>Streptomycetaceae</taxon>
        <taxon>Streptantibioticus</taxon>
    </lineage>
</organism>
<accession>A0AA90GTP0</accession>
<feature type="transmembrane region" description="Helical" evidence="8">
    <location>
        <begin position="283"/>
        <end position="300"/>
    </location>
</feature>
<evidence type="ECO:0000256" key="3">
    <source>
        <dbReference type="ARBA" id="ARBA00022676"/>
    </source>
</evidence>
<evidence type="ECO:0000313" key="10">
    <source>
        <dbReference type="EMBL" id="MDI5967863.1"/>
    </source>
</evidence>
<feature type="transmembrane region" description="Helical" evidence="8">
    <location>
        <begin position="306"/>
        <end position="323"/>
    </location>
</feature>
<dbReference type="InterPro" id="IPR038731">
    <property type="entry name" value="RgtA/B/C-like"/>
</dbReference>
<feature type="transmembrane region" description="Helical" evidence="8">
    <location>
        <begin position="86"/>
        <end position="104"/>
    </location>
</feature>
<dbReference type="GO" id="GO:0016763">
    <property type="term" value="F:pentosyltransferase activity"/>
    <property type="evidence" value="ECO:0007669"/>
    <property type="project" value="TreeGrafter"/>
</dbReference>
<reference evidence="10" key="1">
    <citation type="submission" date="2023-05" db="EMBL/GenBank/DDBJ databases">
        <title>Streptantibioticus silvisoli sp. nov., acidotolerant actinomycetes 1 from pine litter.</title>
        <authorList>
            <person name="Swiecimska M."/>
            <person name="Golinska P."/>
            <person name="Sangal V."/>
            <person name="Wachnowicz B."/>
            <person name="Goodfellow M."/>
        </authorList>
    </citation>
    <scope>NUCLEOTIDE SEQUENCE</scope>
    <source>
        <strain evidence="10">SL13</strain>
    </source>
</reference>
<feature type="transmembrane region" description="Helical" evidence="8">
    <location>
        <begin position="250"/>
        <end position="271"/>
    </location>
</feature>
<evidence type="ECO:0000256" key="4">
    <source>
        <dbReference type="ARBA" id="ARBA00022679"/>
    </source>
</evidence>
<comment type="subcellular location">
    <subcellularLocation>
        <location evidence="1">Cell membrane</location>
        <topology evidence="1">Multi-pass membrane protein</topology>
    </subcellularLocation>
</comment>
<comment type="caution">
    <text evidence="10">The sequence shown here is derived from an EMBL/GenBank/DDBJ whole genome shotgun (WGS) entry which is preliminary data.</text>
</comment>
<evidence type="ECO:0000256" key="6">
    <source>
        <dbReference type="ARBA" id="ARBA00022989"/>
    </source>
</evidence>
<keyword evidence="7 8" id="KW-0472">Membrane</keyword>
<proteinExistence type="predicted"/>
<evidence type="ECO:0000259" key="9">
    <source>
        <dbReference type="Pfam" id="PF13231"/>
    </source>
</evidence>
<evidence type="ECO:0000256" key="7">
    <source>
        <dbReference type="ARBA" id="ARBA00023136"/>
    </source>
</evidence>
<feature type="transmembrane region" description="Helical" evidence="8">
    <location>
        <begin position="21"/>
        <end position="40"/>
    </location>
</feature>
<gene>
    <name evidence="10" type="ORF">POF50_000590</name>
</gene>
<feature type="transmembrane region" description="Helical" evidence="8">
    <location>
        <begin position="335"/>
        <end position="354"/>
    </location>
</feature>
<keyword evidence="4 10" id="KW-0808">Transferase</keyword>
<name>A0AA90GTP0_9ACTN</name>
<dbReference type="AlphaFoldDB" id="A0AA90GTP0"/>
<dbReference type="RefSeq" id="WP_271313642.1">
    <property type="nucleotide sequence ID" value="NZ_JABXJJ020000001.1"/>
</dbReference>
<sequence length="501" mass="53588">MAETGVLLVRTRQATGEWQRIAWRPVSAVAAVTALIHLAVATRYGWNRDEFYYVICGQHLAWGYVDQPPLAPLLARLAYALDNGLLPLRLLAVAAQTGCVLLAAKLAAEFGGRRRAQVVTAAAIAACPAFEAAALLFGTTVLDQLAWAAMFVLIARALRLGTVRAWLAAGVTAGVGLENKQTLAVLLIGAAAGLWWFRRDALRARGPWLAAGAAVLLASPDLVWNALHGWPQLRMSRVLAAQQGGALGSLAHLPELVLFLAGPPLIVLWLLGTRWLASRDGRGHRWVLVVVLVAVVAFTAGGGKPYYPAPALVGLFAAGAVRVEAAGTARGRIGWPAAIAVSAAIAVLVGLPVLPPSMATRLRPLNANLMETYGWPQFVDQVARVAATMPPGTVIFTSNYAEAGALTLLGPADGLRAPVYSGHTSYGEWGPPPGRPDTVLCVGVWETRYLRQNWSRVTEIAPIRLAPGLRNQETTEHGAIYTCRQPHGSWAQMWPRLRHLD</sequence>
<evidence type="ECO:0000256" key="2">
    <source>
        <dbReference type="ARBA" id="ARBA00022475"/>
    </source>
</evidence>
<dbReference type="GO" id="GO:0009103">
    <property type="term" value="P:lipopolysaccharide biosynthetic process"/>
    <property type="evidence" value="ECO:0007669"/>
    <property type="project" value="UniProtKB-ARBA"/>
</dbReference>
<dbReference type="InterPro" id="IPR050297">
    <property type="entry name" value="LipidA_mod_glycosyltrf_83"/>
</dbReference>
<dbReference type="GO" id="GO:0005886">
    <property type="term" value="C:plasma membrane"/>
    <property type="evidence" value="ECO:0007669"/>
    <property type="project" value="UniProtKB-SubCell"/>
</dbReference>
<keyword evidence="5 8" id="KW-0812">Transmembrane</keyword>
<dbReference type="PANTHER" id="PTHR33908:SF11">
    <property type="entry name" value="MEMBRANE PROTEIN"/>
    <property type="match status" value="1"/>
</dbReference>